<comment type="caution">
    <text evidence="1">The sequence shown here is derived from an EMBL/GenBank/DDBJ whole genome shotgun (WGS) entry which is preliminary data.</text>
</comment>
<name>A0ABU2ZUF2_9ALTE</name>
<organism evidence="1 2">
    <name type="scientific">Glaciecola petra</name>
    <dbReference type="NCBI Taxonomy" id="3075602"/>
    <lineage>
        <taxon>Bacteria</taxon>
        <taxon>Pseudomonadati</taxon>
        <taxon>Pseudomonadota</taxon>
        <taxon>Gammaproteobacteria</taxon>
        <taxon>Alteromonadales</taxon>
        <taxon>Alteromonadaceae</taxon>
        <taxon>Glaciecola</taxon>
    </lineage>
</organism>
<sequence length="67" mass="7717">MKFIDDKLNQLRQETADLAIKCHDIGDDKTHQLMLEVLELLEVTHDTFLGKSLTNVSNNVLKDNQKH</sequence>
<accession>A0ABU2ZUF2</accession>
<reference evidence="1 2" key="1">
    <citation type="submission" date="2023-09" db="EMBL/GenBank/DDBJ databases">
        <authorList>
            <person name="Rey-Velasco X."/>
        </authorList>
    </citation>
    <scope>NUCLEOTIDE SEQUENCE [LARGE SCALE GENOMIC DNA]</scope>
    <source>
        <strain evidence="1 2">P117</strain>
    </source>
</reference>
<dbReference type="Proteomes" id="UP001253545">
    <property type="component" value="Unassembled WGS sequence"/>
</dbReference>
<dbReference type="EMBL" id="JAVRHX010000004">
    <property type="protein sequence ID" value="MDT0596031.1"/>
    <property type="molecule type" value="Genomic_DNA"/>
</dbReference>
<protein>
    <submittedName>
        <fullName evidence="1">Uncharacterized protein</fullName>
    </submittedName>
</protein>
<gene>
    <name evidence="1" type="ORF">RM552_14345</name>
</gene>
<evidence type="ECO:0000313" key="1">
    <source>
        <dbReference type="EMBL" id="MDT0596031.1"/>
    </source>
</evidence>
<proteinExistence type="predicted"/>
<evidence type="ECO:0000313" key="2">
    <source>
        <dbReference type="Proteomes" id="UP001253545"/>
    </source>
</evidence>
<keyword evidence="2" id="KW-1185">Reference proteome</keyword>
<dbReference type="RefSeq" id="WP_311369544.1">
    <property type="nucleotide sequence ID" value="NZ_JAVRHX010000004.1"/>
</dbReference>